<dbReference type="Pfam" id="PF03886">
    <property type="entry name" value="ABC_trans_aux"/>
    <property type="match status" value="1"/>
</dbReference>
<sequence length="209" mass="22442">MRPLTLCLLLALPSCSMIEALDSASRPLDTYELRAVTAPPVSARRTLSRELVVERPGAGGALDTDRILVRPNPLEAQYLPGARWTNPAPEMLQTLLVHRLEASDGFTYVGRRPLGASGDYVLLSELTDLQAEIVPADGSVMARITLRARLIREDDASVIAQDRFSAEAQAASDKATDVVNALDAALSEITPRLTGWVLQRTGAGSRPGA</sequence>
<dbReference type="SUPFAM" id="SSF159594">
    <property type="entry name" value="XCC0632-like"/>
    <property type="match status" value="1"/>
</dbReference>
<dbReference type="AlphaFoldDB" id="A0A2T5BVJ2"/>
<evidence type="ECO:0000313" key="3">
    <source>
        <dbReference type="EMBL" id="PTN03601.1"/>
    </source>
</evidence>
<keyword evidence="4" id="KW-1185">Reference proteome</keyword>
<keyword evidence="1" id="KW-0732">Signal</keyword>
<dbReference type="Gene3D" id="3.40.50.10610">
    <property type="entry name" value="ABC-type transport auxiliary lipoprotein component"/>
    <property type="match status" value="1"/>
</dbReference>
<comment type="caution">
    <text evidence="3">The sequence shown here is derived from an EMBL/GenBank/DDBJ whole genome shotgun (WGS) entry which is preliminary data.</text>
</comment>
<feature type="domain" description="ABC-type transport auxiliary lipoprotein component" evidence="2">
    <location>
        <begin position="31"/>
        <end position="190"/>
    </location>
</feature>
<proteinExistence type="predicted"/>
<dbReference type="Proteomes" id="UP000243859">
    <property type="component" value="Unassembled WGS sequence"/>
</dbReference>
<gene>
    <name evidence="3" type="ORF">C8N32_102127</name>
</gene>
<evidence type="ECO:0000256" key="1">
    <source>
        <dbReference type="SAM" id="SignalP"/>
    </source>
</evidence>
<dbReference type="RefSeq" id="WP_242509441.1">
    <property type="nucleotide sequence ID" value="NZ_NHSI01000018.1"/>
</dbReference>
<feature type="chain" id="PRO_5015567892" evidence="1">
    <location>
        <begin position="20"/>
        <end position="209"/>
    </location>
</feature>
<name>A0A2T5BVJ2_9RHOB</name>
<reference evidence="3 4" key="1">
    <citation type="submission" date="2018-04" db="EMBL/GenBank/DDBJ databases">
        <title>Genomic Encyclopedia of Archaeal and Bacterial Type Strains, Phase II (KMG-II): from individual species to whole genera.</title>
        <authorList>
            <person name="Goeker M."/>
        </authorList>
    </citation>
    <scope>NUCLEOTIDE SEQUENCE [LARGE SCALE GENOMIC DNA]</scope>
    <source>
        <strain evidence="3 4">DSM 18064</strain>
    </source>
</reference>
<evidence type="ECO:0000259" key="2">
    <source>
        <dbReference type="Pfam" id="PF03886"/>
    </source>
</evidence>
<accession>A0A2T5BVJ2</accession>
<organism evidence="3 4">
    <name type="scientific">Rhodovulum imhoffii</name>
    <dbReference type="NCBI Taxonomy" id="365340"/>
    <lineage>
        <taxon>Bacteria</taxon>
        <taxon>Pseudomonadati</taxon>
        <taxon>Pseudomonadota</taxon>
        <taxon>Alphaproteobacteria</taxon>
        <taxon>Rhodobacterales</taxon>
        <taxon>Paracoccaceae</taxon>
        <taxon>Rhodovulum</taxon>
    </lineage>
</organism>
<feature type="signal peptide" evidence="1">
    <location>
        <begin position="1"/>
        <end position="19"/>
    </location>
</feature>
<protein>
    <submittedName>
        <fullName evidence="3">Cholesterol transport system auxiliary component</fullName>
    </submittedName>
</protein>
<dbReference type="InterPro" id="IPR005586">
    <property type="entry name" value="ABC_trans_aux"/>
</dbReference>
<dbReference type="EMBL" id="QAAA01000002">
    <property type="protein sequence ID" value="PTN03601.1"/>
    <property type="molecule type" value="Genomic_DNA"/>
</dbReference>
<evidence type="ECO:0000313" key="4">
    <source>
        <dbReference type="Proteomes" id="UP000243859"/>
    </source>
</evidence>